<dbReference type="InterPro" id="IPR037185">
    <property type="entry name" value="EmrE-like"/>
</dbReference>
<dbReference type="OrthoDB" id="9097160at2"/>
<dbReference type="Pfam" id="PF04657">
    <property type="entry name" value="DMT_YdcZ"/>
    <property type="match status" value="1"/>
</dbReference>
<accession>A0A1M4YRS6</accession>
<keyword evidence="1" id="KW-0812">Transmembrane</keyword>
<feature type="transmembrane region" description="Helical" evidence="1">
    <location>
        <begin position="96"/>
        <end position="118"/>
    </location>
</feature>
<dbReference type="InterPro" id="IPR006750">
    <property type="entry name" value="YdcZ"/>
</dbReference>
<feature type="transmembrane region" description="Helical" evidence="1">
    <location>
        <begin position="35"/>
        <end position="57"/>
    </location>
</feature>
<evidence type="ECO:0000313" key="3">
    <source>
        <dbReference type="Proteomes" id="UP000184041"/>
    </source>
</evidence>
<evidence type="ECO:0000256" key="1">
    <source>
        <dbReference type="SAM" id="Phobius"/>
    </source>
</evidence>
<dbReference type="Proteomes" id="UP000184041">
    <property type="component" value="Unassembled WGS sequence"/>
</dbReference>
<dbReference type="EMBL" id="FQUS01000005">
    <property type="protein sequence ID" value="SHF08494.1"/>
    <property type="molecule type" value="Genomic_DNA"/>
</dbReference>
<reference evidence="2 3" key="1">
    <citation type="submission" date="2016-11" db="EMBL/GenBank/DDBJ databases">
        <authorList>
            <person name="Jaros S."/>
            <person name="Januszkiewicz K."/>
            <person name="Wedrychowicz H."/>
        </authorList>
    </citation>
    <scope>NUCLEOTIDE SEQUENCE [LARGE SCALE GENOMIC DNA]</scope>
    <source>
        <strain evidence="2 3">DSM 21986</strain>
    </source>
</reference>
<protein>
    <submittedName>
        <fullName evidence="2">Transporter family-2 protein</fullName>
    </submittedName>
</protein>
<proteinExistence type="predicted"/>
<keyword evidence="1" id="KW-1133">Transmembrane helix</keyword>
<dbReference type="STRING" id="1194090.SAMN05443144_105139"/>
<gene>
    <name evidence="2" type="ORF">SAMN05443144_105139</name>
</gene>
<keyword evidence="1" id="KW-0472">Membrane</keyword>
<organism evidence="2 3">
    <name type="scientific">Fodinibius roseus</name>
    <dbReference type="NCBI Taxonomy" id="1194090"/>
    <lineage>
        <taxon>Bacteria</taxon>
        <taxon>Pseudomonadati</taxon>
        <taxon>Balneolota</taxon>
        <taxon>Balneolia</taxon>
        <taxon>Balneolales</taxon>
        <taxon>Balneolaceae</taxon>
        <taxon>Fodinibius</taxon>
    </lineage>
</organism>
<dbReference type="SUPFAM" id="SSF103481">
    <property type="entry name" value="Multidrug resistance efflux transporter EmrE"/>
    <property type="match status" value="1"/>
</dbReference>
<evidence type="ECO:0000313" key="2">
    <source>
        <dbReference type="EMBL" id="SHF08494.1"/>
    </source>
</evidence>
<dbReference type="GO" id="GO:0005886">
    <property type="term" value="C:plasma membrane"/>
    <property type="evidence" value="ECO:0007669"/>
    <property type="project" value="TreeGrafter"/>
</dbReference>
<keyword evidence="3" id="KW-1185">Reference proteome</keyword>
<feature type="transmembrane region" description="Helical" evidence="1">
    <location>
        <begin position="69"/>
        <end position="90"/>
    </location>
</feature>
<feature type="transmembrane region" description="Helical" evidence="1">
    <location>
        <begin position="130"/>
        <end position="148"/>
    </location>
</feature>
<sequence length="149" mass="16221">MNYLFLITLAFVGGVFLAMQGALNAHLGVLLKNPLLASVVAFFFSTLFAIVVAAVSVEQLPSWKGLSQIPWYKWFAGGLFSVLGISLYYYTIPKLGISTMISLGLCGQLIFSVIAGHFGWLNLPTEPITIRRVIGVISMIIGIVLIQLK</sequence>
<dbReference type="RefSeq" id="WP_073060976.1">
    <property type="nucleotide sequence ID" value="NZ_FQUS01000005.1"/>
</dbReference>
<dbReference type="PANTHER" id="PTHR34821">
    <property type="entry name" value="INNER MEMBRANE PROTEIN YDCZ"/>
    <property type="match status" value="1"/>
</dbReference>
<name>A0A1M4YRS6_9BACT</name>
<dbReference type="AlphaFoldDB" id="A0A1M4YRS6"/>
<dbReference type="PANTHER" id="PTHR34821:SF2">
    <property type="entry name" value="INNER MEMBRANE PROTEIN YDCZ"/>
    <property type="match status" value="1"/>
</dbReference>